<dbReference type="PATRIC" id="fig|443610.3.peg.3683"/>
<dbReference type="EMBL" id="JZEX01000059">
    <property type="protein sequence ID" value="KKB12756.1"/>
    <property type="molecule type" value="Genomic_DNA"/>
</dbReference>
<evidence type="ECO:0000313" key="1">
    <source>
        <dbReference type="EMBL" id="KKB12756.1"/>
    </source>
</evidence>
<dbReference type="Proteomes" id="UP000033632">
    <property type="component" value="Unassembled WGS sequence"/>
</dbReference>
<proteinExistence type="predicted"/>
<comment type="caution">
    <text evidence="1">The sequence shown here is derived from an EMBL/GenBank/DDBJ whole genome shotgun (WGS) entry which is preliminary data.</text>
</comment>
<evidence type="ECO:0000313" key="2">
    <source>
        <dbReference type="Proteomes" id="UP000033632"/>
    </source>
</evidence>
<keyword evidence="2" id="KW-1185">Reference proteome</keyword>
<gene>
    <name evidence="1" type="ORF">VE25_05650</name>
</gene>
<name>A0A0F5FV51_9HYPH</name>
<organism evidence="1 2">
    <name type="scientific">Devosia geojensis</name>
    <dbReference type="NCBI Taxonomy" id="443610"/>
    <lineage>
        <taxon>Bacteria</taxon>
        <taxon>Pseudomonadati</taxon>
        <taxon>Pseudomonadota</taxon>
        <taxon>Alphaproteobacteria</taxon>
        <taxon>Hyphomicrobiales</taxon>
        <taxon>Devosiaceae</taxon>
        <taxon>Devosia</taxon>
    </lineage>
</organism>
<accession>A0A0F5FV51</accession>
<reference evidence="1 2" key="1">
    <citation type="submission" date="2015-03" db="EMBL/GenBank/DDBJ databases">
        <authorList>
            <person name="Hassan Y.I."/>
            <person name="Lepp D."/>
            <person name="Li X.-Z."/>
            <person name="Zhou T."/>
        </authorList>
    </citation>
    <scope>NUCLEOTIDE SEQUENCE [LARGE SCALE GENOMIC DNA]</scope>
    <source>
        <strain evidence="1 2">BD-c194</strain>
    </source>
</reference>
<dbReference type="AlphaFoldDB" id="A0A0F5FV51"/>
<protein>
    <submittedName>
        <fullName evidence="1">Uncharacterized protein</fullName>
    </submittedName>
</protein>
<dbReference type="STRING" id="443610.VE25_05650"/>
<sequence length="106" mass="11576">MGIYRLVPIARPDDSNWDRTTDQGEVLVRARSSGDARVVASEGEARAAGKDPAVETTQLLASAFRDSHLYAVRFVTDTQYPAEGPREVLKASFHAVPTGPQAQEDY</sequence>